<feature type="transmembrane region" description="Helical" evidence="1">
    <location>
        <begin position="12"/>
        <end position="36"/>
    </location>
</feature>
<evidence type="ECO:0000313" key="3">
    <source>
        <dbReference type="Proteomes" id="UP000027491"/>
    </source>
</evidence>
<keyword evidence="1" id="KW-1133">Transmembrane helix</keyword>
<dbReference type="GeneID" id="23679665"/>
<keyword evidence="1" id="KW-0472">Membrane</keyword>
<dbReference type="EMBL" id="KJ567043">
    <property type="protein sequence ID" value="AID58975.1"/>
    <property type="molecule type" value="Genomic_DNA"/>
</dbReference>
<reference evidence="2 3" key="1">
    <citation type="submission" date="2014-03" db="EMBL/GenBank/DDBJ databases">
        <authorList>
            <person name="Yoder B.A."/>
            <person name="Colicchio M.A."/>
            <person name="Schafer C.E."/>
            <person name="Abrahim M.R."/>
            <person name="Adkins N.L."/>
            <person name="Burke K.A."/>
            <person name="Churilla B.M."/>
            <person name="Cohen K.L."/>
            <person name="Fasoranti T.O."/>
            <person name="Genkil J.S."/>
            <person name="Kramer Z.J."/>
            <person name="Prout A.K."/>
            <person name="Schwarz A.G."/>
            <person name="Tish M."/>
            <person name="Vispute N."/>
            <person name="Wilkes K.E."/>
            <person name="Williams C.R."/>
            <person name="Xiao X."/>
            <person name="Yu V.J."/>
            <person name="Lapin J.S."/>
            <person name="Ott C.T."/>
            <person name="Walburn T.D."/>
            <person name="Bradley K.W."/>
            <person name="Clarke D.Q."/>
            <person name="Lewis M.F."/>
            <person name="Barker L.P."/>
            <person name="Bailey C."/>
            <person name="Asai D.J."/>
            <person name="Bowman C.A."/>
            <person name="Russell D.A."/>
            <person name="Pope W.H."/>
            <person name="Jacobs-Sera D."/>
            <person name="Hendrix R.W."/>
            <person name="Hatfull G.F."/>
        </authorList>
    </citation>
    <scope>NUCLEOTIDE SEQUENCE [LARGE SCALE GENOMIC DNA]</scope>
</reference>
<dbReference type="KEGG" id="vg:23679665"/>
<dbReference type="RefSeq" id="YP_009124898.1">
    <property type="nucleotide sequence ID" value="NC_026590.1"/>
</dbReference>
<protein>
    <submittedName>
        <fullName evidence="2">Uncharacterized protein</fullName>
    </submittedName>
</protein>
<dbReference type="Proteomes" id="UP000027491">
    <property type="component" value="Segment"/>
</dbReference>
<proteinExistence type="predicted"/>
<keyword evidence="3" id="KW-1185">Reference proteome</keyword>
<keyword evidence="1" id="KW-0812">Transmembrane</keyword>
<accession>A0A068F8Y5</accession>
<organism evidence="2 3">
    <name type="scientific">Mycobacterium phage Gaia</name>
    <dbReference type="NCBI Taxonomy" id="1486472"/>
    <lineage>
        <taxon>Viruses</taxon>
        <taxon>Duplodnaviria</taxon>
        <taxon>Heunggongvirae</taxon>
        <taxon>Uroviricota</taxon>
        <taxon>Caudoviricetes</taxon>
        <taxon>Gaiavirus</taxon>
        <taxon>Gaiavirus gaia</taxon>
    </lineage>
</organism>
<name>A0A068F8Y5_9CAUD</name>
<gene>
    <name evidence="2" type="primary">159</name>
    <name evidence="2" type="ORF">PBI_GAIA_159</name>
</gene>
<sequence>MKRIEQIEVPTLIKVVIAILLVQFAMAASIGFIYAVPHEPPAVTAE</sequence>
<evidence type="ECO:0000256" key="1">
    <source>
        <dbReference type="SAM" id="Phobius"/>
    </source>
</evidence>
<evidence type="ECO:0000313" key="2">
    <source>
        <dbReference type="EMBL" id="AID58975.1"/>
    </source>
</evidence>